<reference evidence="2 3" key="1">
    <citation type="journal article" date="2016" name="Nat. Commun.">
        <title>Thousands of microbial genomes shed light on interconnected biogeochemical processes in an aquifer system.</title>
        <authorList>
            <person name="Anantharaman K."/>
            <person name="Brown C.T."/>
            <person name="Hug L.A."/>
            <person name="Sharon I."/>
            <person name="Castelle C.J."/>
            <person name="Probst A.J."/>
            <person name="Thomas B.C."/>
            <person name="Singh A."/>
            <person name="Wilkins M.J."/>
            <person name="Karaoz U."/>
            <person name="Brodie E.L."/>
            <person name="Williams K.H."/>
            <person name="Hubbard S.S."/>
            <person name="Banfield J.F."/>
        </authorList>
    </citation>
    <scope>NUCLEOTIDE SEQUENCE [LARGE SCALE GENOMIC DNA]</scope>
</reference>
<dbReference type="Pfam" id="PF03259">
    <property type="entry name" value="Robl_LC7"/>
    <property type="match status" value="1"/>
</dbReference>
<protein>
    <recommendedName>
        <fullName evidence="1">Roadblock/LAMTOR2 domain-containing protein</fullName>
    </recommendedName>
</protein>
<dbReference type="Gene3D" id="3.30.450.30">
    <property type="entry name" value="Dynein light chain 2a, cytoplasmic"/>
    <property type="match status" value="1"/>
</dbReference>
<evidence type="ECO:0000313" key="3">
    <source>
        <dbReference type="Proteomes" id="UP000177876"/>
    </source>
</evidence>
<dbReference type="EMBL" id="MELK01000052">
    <property type="protein sequence ID" value="OFW55657.1"/>
    <property type="molecule type" value="Genomic_DNA"/>
</dbReference>
<dbReference type="AlphaFoldDB" id="A0A1F2WFM6"/>
<organism evidence="2 3">
    <name type="scientific">Candidatus Solincola sediminis</name>
    <dbReference type="NCBI Taxonomy" id="1797199"/>
    <lineage>
        <taxon>Bacteria</taxon>
        <taxon>Bacillati</taxon>
        <taxon>Actinomycetota</taxon>
        <taxon>Candidatus Geothermincolia</taxon>
        <taxon>Candidatus Geothermincolales</taxon>
        <taxon>Candidatus Geothermincolaceae</taxon>
        <taxon>Candidatus Solincola</taxon>
    </lineage>
</organism>
<sequence length="117" mass="11970">MADLRKILEELVATGAVRACLVVGRDGFIIETAGEDAAQLEAVGAIAPSSLGAAEVIGLELAQGPMAQAMFEFEKGAILMSAVGADAILVSILPSGANLGKARYDIRKFLPAVEGSL</sequence>
<gene>
    <name evidence="2" type="ORF">A2Y75_05595</name>
</gene>
<dbReference type="SMART" id="SM00960">
    <property type="entry name" value="Robl_LC7"/>
    <property type="match status" value="1"/>
</dbReference>
<dbReference type="SUPFAM" id="SSF103196">
    <property type="entry name" value="Roadblock/LC7 domain"/>
    <property type="match status" value="1"/>
</dbReference>
<evidence type="ECO:0000313" key="2">
    <source>
        <dbReference type="EMBL" id="OFW55657.1"/>
    </source>
</evidence>
<proteinExistence type="predicted"/>
<accession>A0A1F2WFM6</accession>
<comment type="caution">
    <text evidence="2">The sequence shown here is derived from an EMBL/GenBank/DDBJ whole genome shotgun (WGS) entry which is preliminary data.</text>
</comment>
<name>A0A1F2WFM6_9ACTN</name>
<dbReference type="STRING" id="1797197.A2Y75_05595"/>
<feature type="domain" description="Roadblock/LAMTOR2" evidence="1">
    <location>
        <begin position="4"/>
        <end position="93"/>
    </location>
</feature>
<dbReference type="InterPro" id="IPR004942">
    <property type="entry name" value="Roadblock/LAMTOR2_dom"/>
</dbReference>
<dbReference type="Proteomes" id="UP000177876">
    <property type="component" value="Unassembled WGS sequence"/>
</dbReference>
<evidence type="ECO:0000259" key="1">
    <source>
        <dbReference type="SMART" id="SM00960"/>
    </source>
</evidence>